<name>A0AAF3FJN3_9BILA</name>
<feature type="transmembrane region" description="Helical" evidence="1">
    <location>
        <begin position="64"/>
        <end position="92"/>
    </location>
</feature>
<dbReference type="WBParaSite" id="MBELARI_LOCUS595">
    <property type="protein sequence ID" value="MBELARI_LOCUS595"/>
    <property type="gene ID" value="MBELARI_LOCUS595"/>
</dbReference>
<evidence type="ECO:0000313" key="3">
    <source>
        <dbReference type="WBParaSite" id="MBELARI_LOCUS595"/>
    </source>
</evidence>
<keyword evidence="1" id="KW-0812">Transmembrane</keyword>
<protein>
    <submittedName>
        <fullName evidence="3">Uncharacterized protein</fullName>
    </submittedName>
</protein>
<evidence type="ECO:0000256" key="1">
    <source>
        <dbReference type="SAM" id="Phobius"/>
    </source>
</evidence>
<keyword evidence="1" id="KW-1133">Transmembrane helix</keyword>
<feature type="transmembrane region" description="Helical" evidence="1">
    <location>
        <begin position="21"/>
        <end position="44"/>
    </location>
</feature>
<keyword evidence="1" id="KW-0472">Membrane</keyword>
<organism evidence="2 3">
    <name type="scientific">Mesorhabditis belari</name>
    <dbReference type="NCBI Taxonomy" id="2138241"/>
    <lineage>
        <taxon>Eukaryota</taxon>
        <taxon>Metazoa</taxon>
        <taxon>Ecdysozoa</taxon>
        <taxon>Nematoda</taxon>
        <taxon>Chromadorea</taxon>
        <taxon>Rhabditida</taxon>
        <taxon>Rhabditina</taxon>
        <taxon>Rhabditomorpha</taxon>
        <taxon>Rhabditoidea</taxon>
        <taxon>Rhabditidae</taxon>
        <taxon>Mesorhabditinae</taxon>
        <taxon>Mesorhabditis</taxon>
    </lineage>
</organism>
<evidence type="ECO:0000313" key="2">
    <source>
        <dbReference type="Proteomes" id="UP000887575"/>
    </source>
</evidence>
<reference evidence="3" key="1">
    <citation type="submission" date="2024-02" db="UniProtKB">
        <authorList>
            <consortium name="WormBaseParasite"/>
        </authorList>
    </citation>
    <scope>IDENTIFICATION</scope>
</reference>
<dbReference type="AlphaFoldDB" id="A0AAF3FJN3"/>
<keyword evidence="2" id="KW-1185">Reference proteome</keyword>
<proteinExistence type="predicted"/>
<accession>A0AAF3FJN3</accession>
<dbReference type="Proteomes" id="UP000887575">
    <property type="component" value="Unassembled WGS sequence"/>
</dbReference>
<sequence>MISLIRPIFLMQIRIVIFQMSWDLPFVGIMIALGGYGIAIFLSYGCFMNGSLYKIITLYSLPSYVAWLLNVYFLGGYGAVFVLGATFMLNILRTGGLK</sequence>